<dbReference type="EMBL" id="KN832901">
    <property type="protein sequence ID" value="KIM93003.1"/>
    <property type="molecule type" value="Genomic_DNA"/>
</dbReference>
<evidence type="ECO:0000313" key="2">
    <source>
        <dbReference type="EMBL" id="KIM93003.1"/>
    </source>
</evidence>
<keyword evidence="3" id="KW-1185">Reference proteome</keyword>
<dbReference type="GO" id="GO:0005768">
    <property type="term" value="C:endosome"/>
    <property type="evidence" value="ECO:0007669"/>
    <property type="project" value="TreeGrafter"/>
</dbReference>
<feature type="region of interest" description="Disordered" evidence="1">
    <location>
        <begin position="149"/>
        <end position="179"/>
    </location>
</feature>
<dbReference type="PANTHER" id="PTHR28218">
    <property type="entry name" value="VPS4-ASSOCIATED PROTEIN 1"/>
    <property type="match status" value="1"/>
</dbReference>
<proteinExistence type="predicted"/>
<organism evidence="2 3">
    <name type="scientific">Oidiodendron maius (strain Zn)</name>
    <dbReference type="NCBI Taxonomy" id="913774"/>
    <lineage>
        <taxon>Eukaryota</taxon>
        <taxon>Fungi</taxon>
        <taxon>Dikarya</taxon>
        <taxon>Ascomycota</taxon>
        <taxon>Pezizomycotina</taxon>
        <taxon>Leotiomycetes</taxon>
        <taxon>Leotiomycetes incertae sedis</taxon>
        <taxon>Myxotrichaceae</taxon>
        <taxon>Oidiodendron</taxon>
    </lineage>
</organism>
<dbReference type="PANTHER" id="PTHR28218:SF1">
    <property type="entry name" value="VPS4-ASSOCIATED PROTEIN 1"/>
    <property type="match status" value="1"/>
</dbReference>
<evidence type="ECO:0008006" key="4">
    <source>
        <dbReference type="Google" id="ProtNLM"/>
    </source>
</evidence>
<dbReference type="InterPro" id="IPR013640">
    <property type="entry name" value="Vfa1"/>
</dbReference>
<protein>
    <recommendedName>
        <fullName evidence="4">DUF1742-domain-containing protein</fullName>
    </recommendedName>
</protein>
<dbReference type="Pfam" id="PF08432">
    <property type="entry name" value="Vfa1"/>
    <property type="match status" value="1"/>
</dbReference>
<dbReference type="HOGENOM" id="CLU_088285_2_0_1"/>
<sequence>MASFPNTYTHRKVADTASKSCEICYKPSTSVLVTPENKDFFFVCPGHLKDRGFCSPVIDEAAVTAKKKKEMEAEVERVKQEFEEKQKKKKEKEKEKEKGKDKDKSESKKDGDEDEKSEEKKKADSTVITSTEEEPRVFALKRAFYQQRLDKKRNTEIAKRNRERLQNPNLFPQVPKGLP</sequence>
<reference evidence="2 3" key="1">
    <citation type="submission" date="2014-04" db="EMBL/GenBank/DDBJ databases">
        <authorList>
            <consortium name="DOE Joint Genome Institute"/>
            <person name="Kuo A."/>
            <person name="Martino E."/>
            <person name="Perotto S."/>
            <person name="Kohler A."/>
            <person name="Nagy L.G."/>
            <person name="Floudas D."/>
            <person name="Copeland A."/>
            <person name="Barry K.W."/>
            <person name="Cichocki N."/>
            <person name="Veneault-Fourrey C."/>
            <person name="LaButti K."/>
            <person name="Lindquist E.A."/>
            <person name="Lipzen A."/>
            <person name="Lundell T."/>
            <person name="Morin E."/>
            <person name="Murat C."/>
            <person name="Sun H."/>
            <person name="Tunlid A."/>
            <person name="Henrissat B."/>
            <person name="Grigoriev I.V."/>
            <person name="Hibbett D.S."/>
            <person name="Martin F."/>
            <person name="Nordberg H.P."/>
            <person name="Cantor M.N."/>
            <person name="Hua S.X."/>
        </authorList>
    </citation>
    <scope>NUCLEOTIDE SEQUENCE [LARGE SCALE GENOMIC DNA]</scope>
    <source>
        <strain evidence="2 3">Zn</strain>
    </source>
</reference>
<gene>
    <name evidence="2" type="ORF">OIDMADRAFT_138539</name>
</gene>
<dbReference type="Proteomes" id="UP000054321">
    <property type="component" value="Unassembled WGS sequence"/>
</dbReference>
<dbReference type="GO" id="GO:0007034">
    <property type="term" value="P:vacuolar transport"/>
    <property type="evidence" value="ECO:0007669"/>
    <property type="project" value="TreeGrafter"/>
</dbReference>
<evidence type="ECO:0000256" key="1">
    <source>
        <dbReference type="SAM" id="MobiDB-lite"/>
    </source>
</evidence>
<name>A0A0C3C290_OIDMZ</name>
<feature type="region of interest" description="Disordered" evidence="1">
    <location>
        <begin position="66"/>
        <end position="132"/>
    </location>
</feature>
<reference evidence="3" key="2">
    <citation type="submission" date="2015-01" db="EMBL/GenBank/DDBJ databases">
        <title>Evolutionary Origins and Diversification of the Mycorrhizal Mutualists.</title>
        <authorList>
            <consortium name="DOE Joint Genome Institute"/>
            <consortium name="Mycorrhizal Genomics Consortium"/>
            <person name="Kohler A."/>
            <person name="Kuo A."/>
            <person name="Nagy L.G."/>
            <person name="Floudas D."/>
            <person name="Copeland A."/>
            <person name="Barry K.W."/>
            <person name="Cichocki N."/>
            <person name="Veneault-Fourrey C."/>
            <person name="LaButti K."/>
            <person name="Lindquist E.A."/>
            <person name="Lipzen A."/>
            <person name="Lundell T."/>
            <person name="Morin E."/>
            <person name="Murat C."/>
            <person name="Riley R."/>
            <person name="Ohm R."/>
            <person name="Sun H."/>
            <person name="Tunlid A."/>
            <person name="Henrissat B."/>
            <person name="Grigoriev I.V."/>
            <person name="Hibbett D.S."/>
            <person name="Martin F."/>
        </authorList>
    </citation>
    <scope>NUCLEOTIDE SEQUENCE [LARGE SCALE GENOMIC DNA]</scope>
    <source>
        <strain evidence="3">Zn</strain>
    </source>
</reference>
<feature type="compositionally biased region" description="Basic and acidic residues" evidence="1">
    <location>
        <begin position="69"/>
        <end position="124"/>
    </location>
</feature>
<dbReference type="InParanoid" id="A0A0C3C290"/>
<dbReference type="AlphaFoldDB" id="A0A0C3C290"/>
<feature type="compositionally biased region" description="Basic and acidic residues" evidence="1">
    <location>
        <begin position="149"/>
        <end position="165"/>
    </location>
</feature>
<evidence type="ECO:0000313" key="3">
    <source>
        <dbReference type="Proteomes" id="UP000054321"/>
    </source>
</evidence>
<accession>A0A0C3C290</accession>
<dbReference type="OrthoDB" id="2158714at2759"/>